<proteinExistence type="predicted"/>
<dbReference type="GeneID" id="26632848"/>
<reference evidence="1 2" key="1">
    <citation type="journal article" date="2015" name="Genome Announc.">
        <title>Genome Sequences of Two Bacillus cereus Group Bacteriophages, Eyuki and AvesoBmore.</title>
        <authorList>
            <person name="Erill I."/>
            <person name="Caruso S.M."/>
        </authorList>
    </citation>
    <scope>NUCLEOTIDE SEQUENCE [LARGE SCALE GENOMIC DNA]</scope>
</reference>
<evidence type="ECO:0000313" key="2">
    <source>
        <dbReference type="Proteomes" id="UP000204647"/>
    </source>
</evidence>
<dbReference type="KEGG" id="vg:26632848"/>
<dbReference type="Proteomes" id="UP000204647">
    <property type="component" value="Segment"/>
</dbReference>
<keyword evidence="2" id="KW-1185">Reference proteome</keyword>
<accession>A0A0K2D094</accession>
<dbReference type="RefSeq" id="YP_009206618.1">
    <property type="nucleotide sequence ID" value="NC_028887.1"/>
</dbReference>
<sequence length="106" mass="12268">MFIVFAYQDYYPAGGLNDIALITEDFNKVTDYIKRHYHPYLRHVYGGWNNIPDEAYENTDEVGFSDNIHILDTKDNNVSEVSVNESNGEIVLTSKGIVRERPTYNF</sequence>
<evidence type="ECO:0000313" key="1">
    <source>
        <dbReference type="EMBL" id="ALA13249.1"/>
    </source>
</evidence>
<gene>
    <name evidence="1" type="ORF">AVESOBMORE_263</name>
</gene>
<protein>
    <submittedName>
        <fullName evidence="1">Uncharacterized protein</fullName>
    </submittedName>
</protein>
<dbReference type="EMBL" id="KT307976">
    <property type="protein sequence ID" value="ALA13249.1"/>
    <property type="molecule type" value="Genomic_DNA"/>
</dbReference>
<name>A0A0K2D094_9CAUD</name>
<organism evidence="1 2">
    <name type="scientific">Bacillus phage AvesoBmore</name>
    <dbReference type="NCBI Taxonomy" id="1698451"/>
    <lineage>
        <taxon>Viruses</taxon>
        <taxon>Duplodnaviria</taxon>
        <taxon>Heunggongvirae</taxon>
        <taxon>Uroviricota</taxon>
        <taxon>Caudoviricetes</taxon>
        <taxon>Herelleviridae</taxon>
        <taxon>Bastillevirinae</taxon>
        <taxon>Bequatrovirus</taxon>
        <taxon>Bequatrovirus avesobmore</taxon>
    </lineage>
</organism>